<keyword evidence="1" id="KW-0812">Transmembrane</keyword>
<evidence type="ECO:0000313" key="3">
    <source>
        <dbReference type="Proteomes" id="UP000175989"/>
    </source>
</evidence>
<proteinExistence type="predicted"/>
<name>A0A1E7W4H4_9BURK</name>
<dbReference type="AlphaFoldDB" id="A0A1E7W4H4"/>
<keyword evidence="1" id="KW-1133">Transmembrane helix</keyword>
<reference evidence="3" key="1">
    <citation type="journal article" date="2016" name="Front. Microbiol.">
        <title>Molecular Keys to the Janthinobacterium and Duganella spp. Interaction with the Plant Pathogen Fusarium graminearum.</title>
        <authorList>
            <person name="Haack F.S."/>
            <person name="Poehlein A."/>
            <person name="Kroger C."/>
            <person name="Voigt C.A."/>
            <person name="Piepenbring M."/>
            <person name="Bode H.B."/>
            <person name="Daniel R."/>
            <person name="Schafer W."/>
            <person name="Streit W.R."/>
        </authorList>
    </citation>
    <scope>NUCLEOTIDE SEQUENCE [LARGE SCALE GENOMIC DNA]</scope>
    <source>
        <strain evidence="3">T54</strain>
    </source>
</reference>
<feature type="transmembrane region" description="Helical" evidence="1">
    <location>
        <begin position="12"/>
        <end position="31"/>
    </location>
</feature>
<comment type="caution">
    <text evidence="2">The sequence shown here is derived from an EMBL/GenBank/DDBJ whole genome shotgun (WGS) entry which is preliminary data.</text>
</comment>
<dbReference type="RefSeq" id="WP_208600109.1">
    <property type="nucleotide sequence ID" value="NZ_LROM01000156.1"/>
</dbReference>
<sequence length="344" mass="36369">MSTKLSFCLTRWSAAAVIGAAVLIATGFFVMSGGEQRTDKVDAPHFAGSGVQPAPAQAARGAQAAAGGAAHGVAAVAADESASAAVKPLTARQAGDGLRALVDKILKREDLSAKEIEEFQTSLLESIENDIGVVKTVQQFYHDMPAEQGMERDMLRSLLVVTPAGRSIVLHEANAIWQGQSENKFAEMYETYFNLPGQAPQDVIVRALADVKAGTKIDERTAVARLNFIGTLAEQKSGDVANLRSDAVQLLNQTAQSQGSDLVRALAVQKLYRLNSPAEASNIAITQLSKGAYGDLVRETLSSVNSGDVELTPNLRAALTTAVKRPGASAEEKQQFSEVLGPHS</sequence>
<gene>
    <name evidence="2" type="ORF">DUPY_52910</name>
</gene>
<evidence type="ECO:0000313" key="2">
    <source>
        <dbReference type="EMBL" id="OEZ90686.1"/>
    </source>
</evidence>
<dbReference type="PATRIC" id="fig|762836.4.peg.5438"/>
<dbReference type="Proteomes" id="UP000175989">
    <property type="component" value="Unassembled WGS sequence"/>
</dbReference>
<keyword evidence="1" id="KW-0472">Membrane</keyword>
<keyword evidence="3" id="KW-1185">Reference proteome</keyword>
<accession>A0A1E7W4H4</accession>
<dbReference type="EMBL" id="LROM01000156">
    <property type="protein sequence ID" value="OEZ90686.1"/>
    <property type="molecule type" value="Genomic_DNA"/>
</dbReference>
<organism evidence="2 3">
    <name type="scientific">Duganella phyllosphaerae</name>
    <dbReference type="NCBI Taxonomy" id="762836"/>
    <lineage>
        <taxon>Bacteria</taxon>
        <taxon>Pseudomonadati</taxon>
        <taxon>Pseudomonadota</taxon>
        <taxon>Betaproteobacteria</taxon>
        <taxon>Burkholderiales</taxon>
        <taxon>Oxalobacteraceae</taxon>
        <taxon>Telluria group</taxon>
        <taxon>Duganella</taxon>
    </lineage>
</organism>
<evidence type="ECO:0000256" key="1">
    <source>
        <dbReference type="SAM" id="Phobius"/>
    </source>
</evidence>
<protein>
    <submittedName>
        <fullName evidence="2">Uncharacterized protein</fullName>
    </submittedName>
</protein>